<keyword evidence="10 12" id="KW-0472">Membrane</keyword>
<dbReference type="InterPro" id="IPR023299">
    <property type="entry name" value="ATPase_P-typ_cyto_dom_N"/>
</dbReference>
<dbReference type="SUPFAM" id="SSF81665">
    <property type="entry name" value="Calcium ATPase, transmembrane domain M"/>
    <property type="match status" value="1"/>
</dbReference>
<proteinExistence type="inferred from homology"/>
<organism evidence="14 15">
    <name type="scientific">Rhodoglobus vestalii</name>
    <dbReference type="NCBI Taxonomy" id="193384"/>
    <lineage>
        <taxon>Bacteria</taxon>
        <taxon>Bacillati</taxon>
        <taxon>Actinomycetota</taxon>
        <taxon>Actinomycetes</taxon>
        <taxon>Micrococcales</taxon>
        <taxon>Microbacteriaceae</taxon>
        <taxon>Rhodoglobus</taxon>
    </lineage>
</organism>
<feature type="transmembrane region" description="Helical" evidence="12">
    <location>
        <begin position="266"/>
        <end position="284"/>
    </location>
</feature>
<dbReference type="FunFam" id="2.70.150.10:FF:000160">
    <property type="entry name" value="Sarcoplasmic/endoplasmic reticulum calcium ATPase 1"/>
    <property type="match status" value="1"/>
</dbReference>
<keyword evidence="3" id="KW-0597">Phosphoprotein</keyword>
<dbReference type="Pfam" id="PF00122">
    <property type="entry name" value="E1-E2_ATPase"/>
    <property type="match status" value="1"/>
</dbReference>
<dbReference type="InterPro" id="IPR023298">
    <property type="entry name" value="ATPase_P-typ_TM_dom_sf"/>
</dbReference>
<dbReference type="Pfam" id="PF00690">
    <property type="entry name" value="Cation_ATPase_N"/>
    <property type="match status" value="1"/>
</dbReference>
<dbReference type="GO" id="GO:0005886">
    <property type="term" value="C:plasma membrane"/>
    <property type="evidence" value="ECO:0007669"/>
    <property type="project" value="UniProtKB-SubCell"/>
</dbReference>
<dbReference type="InterPro" id="IPR018303">
    <property type="entry name" value="ATPase_P-typ_P_site"/>
</dbReference>
<dbReference type="InterPro" id="IPR008250">
    <property type="entry name" value="ATPase_P-typ_transduc_dom_A_sf"/>
</dbReference>
<evidence type="ECO:0000256" key="3">
    <source>
        <dbReference type="ARBA" id="ARBA00022553"/>
    </source>
</evidence>
<feature type="transmembrane region" description="Helical" evidence="12">
    <location>
        <begin position="102"/>
        <end position="118"/>
    </location>
</feature>
<evidence type="ECO:0000259" key="13">
    <source>
        <dbReference type="SMART" id="SM00831"/>
    </source>
</evidence>
<dbReference type="PRINTS" id="PR00119">
    <property type="entry name" value="CATATPASE"/>
</dbReference>
<dbReference type="InterPro" id="IPR050510">
    <property type="entry name" value="Cation_transp_ATPase_P-type"/>
</dbReference>
<evidence type="ECO:0000256" key="11">
    <source>
        <dbReference type="ARBA" id="ARBA00049360"/>
    </source>
</evidence>
<keyword evidence="15" id="KW-1185">Reference proteome</keyword>
<dbReference type="NCBIfam" id="TIGR01494">
    <property type="entry name" value="ATPase_P-type"/>
    <property type="match status" value="3"/>
</dbReference>
<comment type="subcellular location">
    <subcellularLocation>
        <location evidence="1">Cell membrane</location>
        <topology evidence="1">Multi-pass membrane protein</topology>
    </subcellularLocation>
</comment>
<name>A0A8H2PXY4_9MICO</name>
<evidence type="ECO:0000256" key="6">
    <source>
        <dbReference type="ARBA" id="ARBA00022840"/>
    </source>
</evidence>
<feature type="transmembrane region" description="Helical" evidence="12">
    <location>
        <begin position="71"/>
        <end position="96"/>
    </location>
</feature>
<dbReference type="SUPFAM" id="SSF81660">
    <property type="entry name" value="Metal cation-transporting ATPase, ATP-binding domain N"/>
    <property type="match status" value="1"/>
</dbReference>
<dbReference type="GO" id="GO:0030007">
    <property type="term" value="P:intracellular potassium ion homeostasis"/>
    <property type="evidence" value="ECO:0007669"/>
    <property type="project" value="TreeGrafter"/>
</dbReference>
<feature type="transmembrane region" description="Helical" evidence="12">
    <location>
        <begin position="781"/>
        <end position="802"/>
    </location>
</feature>
<evidence type="ECO:0000256" key="12">
    <source>
        <dbReference type="SAM" id="Phobius"/>
    </source>
</evidence>
<dbReference type="SFLD" id="SFLDS00003">
    <property type="entry name" value="Haloacid_Dehalogenase"/>
    <property type="match status" value="1"/>
</dbReference>
<dbReference type="Gene3D" id="3.40.50.1000">
    <property type="entry name" value="HAD superfamily/HAD-like"/>
    <property type="match status" value="1"/>
</dbReference>
<feature type="transmembrane region" description="Helical" evidence="12">
    <location>
        <begin position="808"/>
        <end position="830"/>
    </location>
</feature>
<dbReference type="PRINTS" id="PR00120">
    <property type="entry name" value="HATPASE"/>
</dbReference>
<feature type="domain" description="Cation-transporting P-type ATPase N-terminal" evidence="13">
    <location>
        <begin position="25"/>
        <end position="98"/>
    </location>
</feature>
<feature type="transmembrane region" description="Helical" evidence="12">
    <location>
        <begin position="296"/>
        <end position="320"/>
    </location>
</feature>
<comment type="caution">
    <text evidence="14">The sequence shown here is derived from an EMBL/GenBank/DDBJ whole genome shotgun (WGS) entry which is preliminary data.</text>
</comment>
<evidence type="ECO:0000313" key="14">
    <source>
        <dbReference type="EMBL" id="TQO20695.1"/>
    </source>
</evidence>
<dbReference type="GO" id="GO:0036376">
    <property type="term" value="P:sodium ion export across plasma membrane"/>
    <property type="evidence" value="ECO:0007669"/>
    <property type="project" value="TreeGrafter"/>
</dbReference>
<dbReference type="InterPro" id="IPR004014">
    <property type="entry name" value="ATPase_P-typ_cation-transptr_N"/>
</dbReference>
<gene>
    <name evidence="14" type="ORF">FB472_2344</name>
</gene>
<dbReference type="Pfam" id="PF00689">
    <property type="entry name" value="Cation_ATPase_C"/>
    <property type="match status" value="1"/>
</dbReference>
<evidence type="ECO:0000256" key="8">
    <source>
        <dbReference type="ARBA" id="ARBA00022967"/>
    </source>
</evidence>
<evidence type="ECO:0000256" key="4">
    <source>
        <dbReference type="ARBA" id="ARBA00022692"/>
    </source>
</evidence>
<dbReference type="PANTHER" id="PTHR43294:SF20">
    <property type="entry name" value="P-TYPE ATPASE"/>
    <property type="match status" value="1"/>
</dbReference>
<evidence type="ECO:0000256" key="2">
    <source>
        <dbReference type="ARBA" id="ARBA00005675"/>
    </source>
</evidence>
<feature type="transmembrane region" description="Helical" evidence="12">
    <location>
        <begin position="709"/>
        <end position="729"/>
    </location>
</feature>
<dbReference type="Pfam" id="PF13246">
    <property type="entry name" value="Cation_ATPase"/>
    <property type="match status" value="1"/>
</dbReference>
<dbReference type="SMART" id="SM00831">
    <property type="entry name" value="Cation_ATPase_N"/>
    <property type="match status" value="1"/>
</dbReference>
<comment type="catalytic activity">
    <reaction evidence="11">
        <text>ATP + H2O = ADP + phosphate + H(+)</text>
        <dbReference type="Rhea" id="RHEA:13065"/>
        <dbReference type="ChEBI" id="CHEBI:15377"/>
        <dbReference type="ChEBI" id="CHEBI:15378"/>
        <dbReference type="ChEBI" id="CHEBI:30616"/>
        <dbReference type="ChEBI" id="CHEBI:43474"/>
        <dbReference type="ChEBI" id="CHEBI:456216"/>
    </reaction>
</comment>
<keyword evidence="5" id="KW-0547">Nucleotide-binding</keyword>
<dbReference type="InterPro" id="IPR036412">
    <property type="entry name" value="HAD-like_sf"/>
</dbReference>
<dbReference type="GO" id="GO:0016887">
    <property type="term" value="F:ATP hydrolysis activity"/>
    <property type="evidence" value="ECO:0007669"/>
    <property type="project" value="InterPro"/>
</dbReference>
<dbReference type="GO" id="GO:1902600">
    <property type="term" value="P:proton transmembrane transport"/>
    <property type="evidence" value="ECO:0007669"/>
    <property type="project" value="TreeGrafter"/>
</dbReference>
<dbReference type="AlphaFoldDB" id="A0A8H2PXY4"/>
<dbReference type="Gene3D" id="3.40.1110.10">
    <property type="entry name" value="Calcium-transporting ATPase, cytoplasmic domain N"/>
    <property type="match status" value="1"/>
</dbReference>
<dbReference type="SUPFAM" id="SSF81653">
    <property type="entry name" value="Calcium ATPase, transduction domain A"/>
    <property type="match status" value="1"/>
</dbReference>
<feature type="transmembrane region" description="Helical" evidence="12">
    <location>
        <begin position="741"/>
        <end position="760"/>
    </location>
</feature>
<evidence type="ECO:0000256" key="5">
    <source>
        <dbReference type="ARBA" id="ARBA00022741"/>
    </source>
</evidence>
<dbReference type="InterPro" id="IPR001757">
    <property type="entry name" value="P_typ_ATPase"/>
</dbReference>
<dbReference type="EMBL" id="VFRA01000001">
    <property type="protein sequence ID" value="TQO20695.1"/>
    <property type="molecule type" value="Genomic_DNA"/>
</dbReference>
<dbReference type="SFLD" id="SFLDF00027">
    <property type="entry name" value="p-type_atpase"/>
    <property type="match status" value="1"/>
</dbReference>
<dbReference type="SFLD" id="SFLDG00002">
    <property type="entry name" value="C1.7:_P-type_atpase_like"/>
    <property type="match status" value="1"/>
</dbReference>
<dbReference type="GO" id="GO:0005391">
    <property type="term" value="F:P-type sodium:potassium-exchanging transporter activity"/>
    <property type="evidence" value="ECO:0007669"/>
    <property type="project" value="TreeGrafter"/>
</dbReference>
<dbReference type="Gene3D" id="2.70.150.10">
    <property type="entry name" value="Calcium-transporting ATPase, cytoplasmic transduction domain A"/>
    <property type="match status" value="1"/>
</dbReference>
<dbReference type="InterPro" id="IPR044492">
    <property type="entry name" value="P_typ_ATPase_HD_dom"/>
</dbReference>
<keyword evidence="9 12" id="KW-1133">Transmembrane helix</keyword>
<comment type="similarity">
    <text evidence="2">Belongs to the cation transport ATPase (P-type) (TC 3.A.3) family. Type IIA subfamily.</text>
</comment>
<dbReference type="Gene3D" id="1.20.1110.10">
    <property type="entry name" value="Calcium-transporting ATPase, transmembrane domain"/>
    <property type="match status" value="1"/>
</dbReference>
<dbReference type="GO" id="GO:0006883">
    <property type="term" value="P:intracellular sodium ion homeostasis"/>
    <property type="evidence" value="ECO:0007669"/>
    <property type="project" value="TreeGrafter"/>
</dbReference>
<dbReference type="Proteomes" id="UP000316560">
    <property type="component" value="Unassembled WGS sequence"/>
</dbReference>
<evidence type="ECO:0000256" key="1">
    <source>
        <dbReference type="ARBA" id="ARBA00004651"/>
    </source>
</evidence>
<feature type="transmembrane region" description="Helical" evidence="12">
    <location>
        <begin position="851"/>
        <end position="870"/>
    </location>
</feature>
<dbReference type="PROSITE" id="PS00154">
    <property type="entry name" value="ATPASE_E1_E2"/>
    <property type="match status" value="1"/>
</dbReference>
<keyword evidence="8" id="KW-1278">Translocase</keyword>
<feature type="transmembrane region" description="Helical" evidence="12">
    <location>
        <begin position="885"/>
        <end position="905"/>
    </location>
</feature>
<dbReference type="RefSeq" id="WP_141990971.1">
    <property type="nucleotide sequence ID" value="NZ_VFRA01000001.1"/>
</dbReference>
<evidence type="ECO:0000256" key="10">
    <source>
        <dbReference type="ARBA" id="ARBA00023136"/>
    </source>
</evidence>
<dbReference type="GO" id="GO:0005524">
    <property type="term" value="F:ATP binding"/>
    <property type="evidence" value="ECO:0007669"/>
    <property type="project" value="UniProtKB-KW"/>
</dbReference>
<dbReference type="InterPro" id="IPR023214">
    <property type="entry name" value="HAD_sf"/>
</dbReference>
<sequence length="914" mass="96899">MSAAPNIGHDLPQGARVASTFQVVEPHALSCDAVLDVIGGGPDGLSGSEATERLSIVGLNRLPEPKKKHPLLRFLTHFADILIYILLAAAAVKAVFGDWLDAGVILAVAVINALIGFLQEGRAEKAMQGLRTMLSLRARVLRDGVWTDTDAQSLVPGDVVRVKSGDRVPADLRLLNATMLRVEESSLTGESVPSDKHPEPVAHDAGIGDRQCMLYSGTLVAAGLGVGVVTATGIATELGRIQTMIGEVETLDTPLTRKLNAFGKRISLIILGVAGMMALVGWILHGQSGNELFSAVISFAVAAIPEGLPALVTITLAIGVQRMAKRNAITRKLTAVETLGSVTTICTDKTGTLTRNEMTARTVVTADAQAQVSGIGYAPTGDITVNDVPVNLSADQALHGLVEVMAVCNDASLTEKDGHWHIVGEPTEGSLRTLASKAGFEAHDYDRLATVPFDSVNKFMATLGSTPTGADVILVKGAPDRLLELCTTQLTADGSTVPLDTGWWEQQVDSLSAEGLRVLAAARGVPQADQRTLQPEDLNGLTFLGIVGIVDPPRPEAVAAIAACHNAGIRVKMITGDHAGTARAIAQEMGIITDTDARVAVGAELESMSQDQLASVVRDIDVYARTSPEHKLRIVTALQAHAEVVAMTGDGVNDAPALTRADVGVAMGIKGTEASKEAAAIVLADDNFASIERAVKEGRRIYDNLQKSIVFLLPTSFAQALVILIAVLFGFTPPLQPTQILWINLITAVTLALALAYEPAEGGIMDRPPRQPGRSILPRDLLARVVLVSTLISGATIAVYFFELANSASFAQAQTSAVTMLALGQLAYLFNARFLRSTSLRFTVLTGNRMVWISVGALLLLQLLFVYTPIMNTWFHSTPIGLREWGIVLGLSAAIFLLVEVGKTVERAVARRSR</sequence>
<evidence type="ECO:0000256" key="7">
    <source>
        <dbReference type="ARBA" id="ARBA00022842"/>
    </source>
</evidence>
<evidence type="ECO:0000313" key="15">
    <source>
        <dbReference type="Proteomes" id="UP000316560"/>
    </source>
</evidence>
<dbReference type="InterPro" id="IPR006068">
    <property type="entry name" value="ATPase_P-typ_cation-transptr_C"/>
</dbReference>
<dbReference type="FunFam" id="3.40.50.1000:FF:000083">
    <property type="entry name" value="Sodium/potassium-transporting ATPase subunit alpha"/>
    <property type="match status" value="1"/>
</dbReference>
<accession>A0A8H2PXY4</accession>
<dbReference type="GO" id="GO:1990573">
    <property type="term" value="P:potassium ion import across plasma membrane"/>
    <property type="evidence" value="ECO:0007669"/>
    <property type="project" value="TreeGrafter"/>
</dbReference>
<dbReference type="OrthoDB" id="9814270at2"/>
<dbReference type="InterPro" id="IPR059000">
    <property type="entry name" value="ATPase_P-type_domA"/>
</dbReference>
<keyword evidence="6" id="KW-0067">ATP-binding</keyword>
<reference evidence="14 15" key="1">
    <citation type="submission" date="2019-06" db="EMBL/GenBank/DDBJ databases">
        <title>Sequencing the genomes of 1000 actinobacteria strains.</title>
        <authorList>
            <person name="Klenk H.-P."/>
        </authorList>
    </citation>
    <scope>NUCLEOTIDE SEQUENCE [LARGE SCALE GENOMIC DNA]</scope>
    <source>
        <strain evidence="14 15">DSM 21947</strain>
    </source>
</reference>
<evidence type="ECO:0000256" key="9">
    <source>
        <dbReference type="ARBA" id="ARBA00022989"/>
    </source>
</evidence>
<keyword evidence="4 12" id="KW-0812">Transmembrane</keyword>
<protein>
    <submittedName>
        <fullName evidence="14">Potassium/sodium efflux P-type ATPase</fullName>
    </submittedName>
</protein>
<dbReference type="PANTHER" id="PTHR43294">
    <property type="entry name" value="SODIUM/POTASSIUM-TRANSPORTING ATPASE SUBUNIT ALPHA"/>
    <property type="match status" value="1"/>
</dbReference>
<dbReference type="SUPFAM" id="SSF56784">
    <property type="entry name" value="HAD-like"/>
    <property type="match status" value="1"/>
</dbReference>
<keyword evidence="7" id="KW-0460">Magnesium</keyword>